<dbReference type="InterPro" id="IPR014032">
    <property type="entry name" value="Peptidase_A24A_bac"/>
</dbReference>
<feature type="transmembrane region" description="Helical" evidence="3">
    <location>
        <begin position="111"/>
        <end position="137"/>
    </location>
</feature>
<evidence type="ECO:0000256" key="2">
    <source>
        <dbReference type="RuleBase" id="RU003793"/>
    </source>
</evidence>
<gene>
    <name evidence="5" type="ORF">B5K06_21925</name>
</gene>
<dbReference type="PRINTS" id="PR00864">
    <property type="entry name" value="PREPILNPTASE"/>
</dbReference>
<comment type="similarity">
    <text evidence="1 2">Belongs to the peptidase A24 family.</text>
</comment>
<accession>A0A370KK27</accession>
<evidence type="ECO:0000313" key="6">
    <source>
        <dbReference type="Proteomes" id="UP000254939"/>
    </source>
</evidence>
<dbReference type="AlphaFoldDB" id="A0A370KK27"/>
<keyword evidence="3" id="KW-1133">Transmembrane helix</keyword>
<dbReference type="Proteomes" id="UP000254939">
    <property type="component" value="Unassembled WGS sequence"/>
</dbReference>
<keyword evidence="3" id="KW-0472">Membrane</keyword>
<organism evidence="5 6">
    <name type="scientific">Rhizobium grahamii</name>
    <dbReference type="NCBI Taxonomy" id="1120045"/>
    <lineage>
        <taxon>Bacteria</taxon>
        <taxon>Pseudomonadati</taxon>
        <taxon>Pseudomonadota</taxon>
        <taxon>Alphaproteobacteria</taxon>
        <taxon>Hyphomicrobiales</taxon>
        <taxon>Rhizobiaceae</taxon>
        <taxon>Rhizobium/Agrobacterium group</taxon>
        <taxon>Rhizobium</taxon>
    </lineage>
</organism>
<evidence type="ECO:0000259" key="4">
    <source>
        <dbReference type="Pfam" id="PF01478"/>
    </source>
</evidence>
<dbReference type="PANTHER" id="PTHR30487">
    <property type="entry name" value="TYPE 4 PREPILIN-LIKE PROTEINS LEADER PEPTIDE-PROCESSING ENZYME"/>
    <property type="match status" value="1"/>
</dbReference>
<dbReference type="GO" id="GO:0004190">
    <property type="term" value="F:aspartic-type endopeptidase activity"/>
    <property type="evidence" value="ECO:0007669"/>
    <property type="project" value="InterPro"/>
</dbReference>
<evidence type="ECO:0000256" key="3">
    <source>
        <dbReference type="SAM" id="Phobius"/>
    </source>
</evidence>
<dbReference type="InterPro" id="IPR000045">
    <property type="entry name" value="Prepilin_IV_endopep_pep"/>
</dbReference>
<dbReference type="GO" id="GO:0006465">
    <property type="term" value="P:signal peptide processing"/>
    <property type="evidence" value="ECO:0007669"/>
    <property type="project" value="TreeGrafter"/>
</dbReference>
<protein>
    <submittedName>
        <fullName evidence="5">Prepilin peptidase</fullName>
    </submittedName>
</protein>
<dbReference type="PANTHER" id="PTHR30487:SF0">
    <property type="entry name" value="PREPILIN LEADER PEPTIDASE_N-METHYLTRANSFERASE-RELATED"/>
    <property type="match status" value="1"/>
</dbReference>
<name>A0A370KK27_9HYPH</name>
<dbReference type="Pfam" id="PF01478">
    <property type="entry name" value="Peptidase_A24"/>
    <property type="match status" value="1"/>
</dbReference>
<reference evidence="5 6" key="1">
    <citation type="submission" date="2017-03" db="EMBL/GenBank/DDBJ databases">
        <title>Genome analysis of Rhizobial strains effectives or ineffectives for nitrogen fixation isolated from bean seeds.</title>
        <authorList>
            <person name="Peralta H."/>
            <person name="Aguilar-Vera A."/>
            <person name="Mora Y."/>
            <person name="Vargas-Lagunas C."/>
            <person name="Girard L."/>
            <person name="Mora J."/>
        </authorList>
    </citation>
    <scope>NUCLEOTIDE SEQUENCE [LARGE SCALE GENOMIC DNA]</scope>
    <source>
        <strain evidence="5 6">CCGM3</strain>
    </source>
</reference>
<dbReference type="Gene3D" id="1.20.120.1220">
    <property type="match status" value="1"/>
</dbReference>
<keyword evidence="3" id="KW-0812">Transmembrane</keyword>
<proteinExistence type="inferred from homology"/>
<dbReference type="EMBL" id="NAAC01000024">
    <property type="protein sequence ID" value="RDJ07041.1"/>
    <property type="molecule type" value="Genomic_DNA"/>
</dbReference>
<evidence type="ECO:0000313" key="5">
    <source>
        <dbReference type="EMBL" id="RDJ07041.1"/>
    </source>
</evidence>
<feature type="domain" description="Prepilin type IV endopeptidase peptidase" evidence="4">
    <location>
        <begin position="21"/>
        <end position="136"/>
    </location>
</feature>
<dbReference type="InterPro" id="IPR050882">
    <property type="entry name" value="Prepilin_peptidase/N-MTase"/>
</dbReference>
<dbReference type="GO" id="GO:0005886">
    <property type="term" value="C:plasma membrane"/>
    <property type="evidence" value="ECO:0007669"/>
    <property type="project" value="TreeGrafter"/>
</dbReference>
<comment type="caution">
    <text evidence="5">The sequence shown here is derived from an EMBL/GenBank/DDBJ whole genome shotgun (WGS) entry which is preliminary data.</text>
</comment>
<feature type="transmembrane region" description="Helical" evidence="3">
    <location>
        <begin position="149"/>
        <end position="168"/>
    </location>
</feature>
<evidence type="ECO:0000256" key="1">
    <source>
        <dbReference type="ARBA" id="ARBA00005801"/>
    </source>
</evidence>
<sequence>MAALVVGLATLPFPRALLGAVLAALMTAATIEDWRNFRVPNPLNFSLAALGIAAFLLGIDPLGEDVTRSFLDVITDAALTGGSLLLVREVYLRLRGIEGLGLGDVKLGGAAGVWLGWQQFALVVFLGTLAALLFVLAKSRQQGHWPASARVPYASFLAPATWVGWYLVQWSNVPLF</sequence>
<feature type="transmembrane region" description="Helical" evidence="3">
    <location>
        <begin position="43"/>
        <end position="63"/>
    </location>
</feature>